<dbReference type="InterPro" id="IPR029055">
    <property type="entry name" value="Ntn_hydrolases_N"/>
</dbReference>
<keyword evidence="2" id="KW-0808">Transferase</keyword>
<keyword evidence="2" id="KW-0012">Acyltransferase</keyword>
<evidence type="ECO:0000313" key="2">
    <source>
        <dbReference type="EMBL" id="AMY09502.1"/>
    </source>
</evidence>
<accession>A0A143PLN0</accession>
<dbReference type="PRINTS" id="PR01210">
    <property type="entry name" value="GGTRANSPTASE"/>
</dbReference>
<dbReference type="PANTHER" id="PTHR43199:SF1">
    <property type="entry name" value="GLUTATHIONE HYDROLASE PROENZYME"/>
    <property type="match status" value="1"/>
</dbReference>
<dbReference type="OrthoDB" id="9781342at2"/>
<dbReference type="EC" id="2.3.2.2" evidence="2"/>
<dbReference type="GO" id="GO:0103068">
    <property type="term" value="F:leukotriene C4 gamma-glutamyl transferase activity"/>
    <property type="evidence" value="ECO:0007669"/>
    <property type="project" value="UniProtKB-EC"/>
</dbReference>
<dbReference type="EMBL" id="CP015136">
    <property type="protein sequence ID" value="AMY09502.1"/>
    <property type="molecule type" value="Genomic_DNA"/>
</dbReference>
<organism evidence="2 3">
    <name type="scientific">Luteitalea pratensis</name>
    <dbReference type="NCBI Taxonomy" id="1855912"/>
    <lineage>
        <taxon>Bacteria</taxon>
        <taxon>Pseudomonadati</taxon>
        <taxon>Acidobacteriota</taxon>
        <taxon>Vicinamibacteria</taxon>
        <taxon>Vicinamibacterales</taxon>
        <taxon>Vicinamibacteraceae</taxon>
        <taxon>Luteitalea</taxon>
    </lineage>
</organism>
<dbReference type="PATRIC" id="fig|1813736.3.peg.2890"/>
<dbReference type="PANTHER" id="PTHR43199">
    <property type="entry name" value="GLUTATHIONE HYDROLASE"/>
    <property type="match status" value="1"/>
</dbReference>
<dbReference type="Pfam" id="PF01019">
    <property type="entry name" value="G_glu_transpept"/>
    <property type="match status" value="1"/>
</dbReference>
<dbReference type="Proteomes" id="UP000076079">
    <property type="component" value="Chromosome"/>
</dbReference>
<comment type="similarity">
    <text evidence="1">Belongs to the gamma-glutamyltransferase family.</text>
</comment>
<dbReference type="STRING" id="1855912.LuPra_02719"/>
<gene>
    <name evidence="2" type="primary">ggt_3</name>
    <name evidence="2" type="ORF">LuPra_02719</name>
</gene>
<sequence>MYSRRNLLRLTGGVIVGAAMKPTTVVNAQQTPTGQGLVIGQPEAARVGQDVLDAGGNAVDAAVAAGLAAGVAAIGACGIGGYGGHVVIALGGKVTAIDFDTAAPHAARPDMFPLDENGAVRDGRNVRGWLSAGVPGTLAGLYLAADRYATLPFSTLLEPLLRSVPPVVRLQAHRSVSCDRCPALTATV</sequence>
<evidence type="ECO:0000256" key="1">
    <source>
        <dbReference type="ARBA" id="ARBA00009381"/>
    </source>
</evidence>
<name>A0A143PLN0_LUTPR</name>
<dbReference type="InterPro" id="IPR051792">
    <property type="entry name" value="GGT_bact"/>
</dbReference>
<reference evidence="2 3" key="1">
    <citation type="journal article" date="2016" name="Genome Announc.">
        <title>First Complete Genome Sequence of a Subdivision 6 Acidobacterium Strain.</title>
        <authorList>
            <person name="Huang S."/>
            <person name="Vieira S."/>
            <person name="Bunk B."/>
            <person name="Riedel T."/>
            <person name="Sproer C."/>
            <person name="Overmann J."/>
        </authorList>
    </citation>
    <scope>NUCLEOTIDE SEQUENCE [LARGE SCALE GENOMIC DNA]</scope>
    <source>
        <strain evidence="3">DSM 100886 HEG_-6_39</strain>
    </source>
</reference>
<dbReference type="RefSeq" id="WP_157899148.1">
    <property type="nucleotide sequence ID" value="NZ_CP015136.1"/>
</dbReference>
<proteinExistence type="inferred from homology"/>
<keyword evidence="3" id="KW-1185">Reference proteome</keyword>
<dbReference type="KEGG" id="abac:LuPra_02719"/>
<dbReference type="SUPFAM" id="SSF56235">
    <property type="entry name" value="N-terminal nucleophile aminohydrolases (Ntn hydrolases)"/>
    <property type="match status" value="1"/>
</dbReference>
<evidence type="ECO:0000313" key="3">
    <source>
        <dbReference type="Proteomes" id="UP000076079"/>
    </source>
</evidence>
<protein>
    <submittedName>
        <fullName evidence="2">Gamma-glutamyltranspeptidase</fullName>
        <ecNumber evidence="2">2.3.2.2</ecNumber>
    </submittedName>
</protein>
<reference evidence="3" key="2">
    <citation type="submission" date="2016-04" db="EMBL/GenBank/DDBJ databases">
        <title>First Complete Genome Sequence of a Subdivision 6 Acidobacterium.</title>
        <authorList>
            <person name="Huang S."/>
            <person name="Vieira S."/>
            <person name="Bunk B."/>
            <person name="Riedel T."/>
            <person name="Sproeer C."/>
            <person name="Overmann J."/>
        </authorList>
    </citation>
    <scope>NUCLEOTIDE SEQUENCE [LARGE SCALE GENOMIC DNA]</scope>
    <source>
        <strain evidence="3">DSM 100886 HEG_-6_39</strain>
    </source>
</reference>
<dbReference type="AlphaFoldDB" id="A0A143PLN0"/>